<dbReference type="RefSeq" id="WP_345727461.1">
    <property type="nucleotide sequence ID" value="NZ_BAAAYN010000011.1"/>
</dbReference>
<keyword evidence="6" id="KW-1185">Reference proteome</keyword>
<name>A0ABP6SUV6_9ACTN</name>
<dbReference type="CDD" id="cd07377">
    <property type="entry name" value="WHTH_GntR"/>
    <property type="match status" value="1"/>
</dbReference>
<protein>
    <submittedName>
        <fullName evidence="5">GntR family transcriptional regulator</fullName>
    </submittedName>
</protein>
<dbReference type="PANTHER" id="PTHR44846">
    <property type="entry name" value="MANNOSYL-D-GLYCERATE TRANSPORT/METABOLISM SYSTEM REPRESSOR MNGR-RELATED"/>
    <property type="match status" value="1"/>
</dbReference>
<dbReference type="InterPro" id="IPR036390">
    <property type="entry name" value="WH_DNA-bd_sf"/>
</dbReference>
<dbReference type="EMBL" id="BAAAYN010000011">
    <property type="protein sequence ID" value="GAA3385078.1"/>
    <property type="molecule type" value="Genomic_DNA"/>
</dbReference>
<gene>
    <name evidence="5" type="ORF">GCM10020369_17180</name>
</gene>
<evidence type="ECO:0000256" key="2">
    <source>
        <dbReference type="ARBA" id="ARBA00023125"/>
    </source>
</evidence>
<evidence type="ECO:0000259" key="4">
    <source>
        <dbReference type="PROSITE" id="PS50949"/>
    </source>
</evidence>
<proteinExistence type="predicted"/>
<reference evidence="6" key="1">
    <citation type="journal article" date="2019" name="Int. J. Syst. Evol. Microbiol.">
        <title>The Global Catalogue of Microorganisms (GCM) 10K type strain sequencing project: providing services to taxonomists for standard genome sequencing and annotation.</title>
        <authorList>
            <consortium name="The Broad Institute Genomics Platform"/>
            <consortium name="The Broad Institute Genome Sequencing Center for Infectious Disease"/>
            <person name="Wu L."/>
            <person name="Ma J."/>
        </authorList>
    </citation>
    <scope>NUCLEOTIDE SEQUENCE [LARGE SCALE GENOMIC DNA]</scope>
    <source>
        <strain evidence="6">JCM 9458</strain>
    </source>
</reference>
<dbReference type="SUPFAM" id="SSF64288">
    <property type="entry name" value="Chorismate lyase-like"/>
    <property type="match status" value="1"/>
</dbReference>
<dbReference type="PROSITE" id="PS50949">
    <property type="entry name" value="HTH_GNTR"/>
    <property type="match status" value="1"/>
</dbReference>
<evidence type="ECO:0000313" key="6">
    <source>
        <dbReference type="Proteomes" id="UP001501676"/>
    </source>
</evidence>
<dbReference type="InterPro" id="IPR050679">
    <property type="entry name" value="Bact_HTH_transcr_reg"/>
</dbReference>
<dbReference type="SUPFAM" id="SSF46785">
    <property type="entry name" value="Winged helix' DNA-binding domain"/>
    <property type="match status" value="1"/>
</dbReference>
<dbReference type="Gene3D" id="1.10.10.10">
    <property type="entry name" value="Winged helix-like DNA-binding domain superfamily/Winged helix DNA-binding domain"/>
    <property type="match status" value="1"/>
</dbReference>
<evidence type="ECO:0000256" key="1">
    <source>
        <dbReference type="ARBA" id="ARBA00023015"/>
    </source>
</evidence>
<evidence type="ECO:0000313" key="5">
    <source>
        <dbReference type="EMBL" id="GAA3385078.1"/>
    </source>
</evidence>
<dbReference type="PRINTS" id="PR00035">
    <property type="entry name" value="HTHGNTR"/>
</dbReference>
<dbReference type="PANTHER" id="PTHR44846:SF1">
    <property type="entry name" value="MANNOSYL-D-GLYCERATE TRANSPORT_METABOLISM SYSTEM REPRESSOR MNGR-RELATED"/>
    <property type="match status" value="1"/>
</dbReference>
<accession>A0ABP6SUV6</accession>
<dbReference type="InterPro" id="IPR028978">
    <property type="entry name" value="Chorismate_lyase_/UTRA_dom_sf"/>
</dbReference>
<dbReference type="Gene3D" id="3.40.1410.10">
    <property type="entry name" value="Chorismate lyase-like"/>
    <property type="match status" value="1"/>
</dbReference>
<dbReference type="Pfam" id="PF07702">
    <property type="entry name" value="UTRA"/>
    <property type="match status" value="1"/>
</dbReference>
<keyword evidence="1" id="KW-0805">Transcription regulation</keyword>
<evidence type="ECO:0000256" key="3">
    <source>
        <dbReference type="ARBA" id="ARBA00023163"/>
    </source>
</evidence>
<dbReference type="SMART" id="SM00866">
    <property type="entry name" value="UTRA"/>
    <property type="match status" value="1"/>
</dbReference>
<dbReference type="Pfam" id="PF00392">
    <property type="entry name" value="GntR"/>
    <property type="match status" value="1"/>
</dbReference>
<keyword evidence="3" id="KW-0804">Transcription</keyword>
<dbReference type="InterPro" id="IPR036388">
    <property type="entry name" value="WH-like_DNA-bd_sf"/>
</dbReference>
<comment type="caution">
    <text evidence="5">The sequence shown here is derived from an EMBL/GenBank/DDBJ whole genome shotgun (WGS) entry which is preliminary data.</text>
</comment>
<organism evidence="5 6">
    <name type="scientific">Cryptosporangium minutisporangium</name>
    <dbReference type="NCBI Taxonomy" id="113569"/>
    <lineage>
        <taxon>Bacteria</taxon>
        <taxon>Bacillati</taxon>
        <taxon>Actinomycetota</taxon>
        <taxon>Actinomycetes</taxon>
        <taxon>Cryptosporangiales</taxon>
        <taxon>Cryptosporangiaceae</taxon>
        <taxon>Cryptosporangium</taxon>
    </lineage>
</organism>
<feature type="domain" description="HTH gntR-type" evidence="4">
    <location>
        <begin position="11"/>
        <end position="78"/>
    </location>
</feature>
<dbReference type="InterPro" id="IPR000524">
    <property type="entry name" value="Tscrpt_reg_HTH_GntR"/>
</dbReference>
<sequence>MIIARRPVRATALPEVIAASLRERVGAEWSTGDQLPSEAELAAEYQVSRHTMRASLLQLQRAGLLETRHGSGTYVTRYNSSIRAGLQELRSLHDLIAQQGHRPGATYRLRHRRPVTPEEARRLERGPTAEVFEIEREITSDDRTVAFDYSVVATDVLPDDLTAEDLTGSIFERFARVNALPERAVCQVRAVLDGGIGWGAGRSPSGLYLLLDQVQYLPGGRPLSWSKIYFLDDGFDFLIVRHGT</sequence>
<dbReference type="InterPro" id="IPR011663">
    <property type="entry name" value="UTRA"/>
</dbReference>
<dbReference type="Proteomes" id="UP001501676">
    <property type="component" value="Unassembled WGS sequence"/>
</dbReference>
<dbReference type="SMART" id="SM00345">
    <property type="entry name" value="HTH_GNTR"/>
    <property type="match status" value="1"/>
</dbReference>
<keyword evidence="2" id="KW-0238">DNA-binding</keyword>